<reference evidence="15 16" key="1">
    <citation type="journal article" date="2013" name="Genome Announc.">
        <title>Draft Genome of the Nitrogen-Fixing Bacterium Pseudomonas stutzeri Strain KOS6 Isolated from Industrial Hydrocarbon Sludge.</title>
        <authorList>
            <person name="Grigoryeva T.V."/>
            <person name="Laikov A.V."/>
            <person name="Naumova R.P."/>
            <person name="Manolov A.I."/>
            <person name="Larin A.K."/>
            <person name="Karpova I.Y."/>
            <person name="Semashko T.A."/>
            <person name="Alexeev D.G."/>
            <person name="Kostryukova E.S."/>
            <person name="Muller R."/>
            <person name="Govorun V.M."/>
        </authorList>
    </citation>
    <scope>NUCLEOTIDE SEQUENCE [LARGE SCALE GENOMIC DNA]</scope>
    <source>
        <strain evidence="15 16">KOS6</strain>
    </source>
</reference>
<dbReference type="Pfam" id="PF12806">
    <property type="entry name" value="Acyl-CoA_dh_C"/>
    <property type="match status" value="1"/>
</dbReference>
<feature type="domain" description="Acetyl-CoA dehydrogenase-like C-terminal" evidence="14">
    <location>
        <begin position="463"/>
        <end position="587"/>
    </location>
</feature>
<dbReference type="EMBL" id="AMCZ02000003">
    <property type="protein sequence ID" value="EWC42586.1"/>
    <property type="molecule type" value="Genomic_DNA"/>
</dbReference>
<dbReference type="InterPro" id="IPR036250">
    <property type="entry name" value="AcylCo_DH-like_C"/>
</dbReference>
<dbReference type="InterPro" id="IPR013786">
    <property type="entry name" value="AcylCoA_DH/ox_N"/>
</dbReference>
<organism evidence="15 16">
    <name type="scientific">Stutzerimonas stutzeri KOS6</name>
    <dbReference type="NCBI Taxonomy" id="1218352"/>
    <lineage>
        <taxon>Bacteria</taxon>
        <taxon>Pseudomonadati</taxon>
        <taxon>Pseudomonadota</taxon>
        <taxon>Gammaproteobacteria</taxon>
        <taxon>Pseudomonadales</taxon>
        <taxon>Pseudomonadaceae</taxon>
        <taxon>Stutzerimonas</taxon>
    </lineage>
</organism>
<dbReference type="HOGENOM" id="CLU_018204_12_2_6"/>
<dbReference type="InterPro" id="IPR006089">
    <property type="entry name" value="Acyl-CoA_DH_CS"/>
</dbReference>
<evidence type="ECO:0000259" key="13">
    <source>
        <dbReference type="Pfam" id="PF02771"/>
    </source>
</evidence>
<evidence type="ECO:0000259" key="12">
    <source>
        <dbReference type="Pfam" id="PF02770"/>
    </source>
</evidence>
<evidence type="ECO:0000256" key="2">
    <source>
        <dbReference type="ARBA" id="ARBA00009347"/>
    </source>
</evidence>
<comment type="caution">
    <text evidence="15">The sequence shown here is derived from an EMBL/GenBank/DDBJ whole genome shotgun (WGS) entry which is preliminary data.</text>
</comment>
<dbReference type="Pfam" id="PF00441">
    <property type="entry name" value="Acyl-CoA_dh_1"/>
    <property type="match status" value="1"/>
</dbReference>
<comment type="catalytic activity">
    <reaction evidence="6">
        <text>3-(methylsulfanyl)propanoyl-CoA + oxidized [electron-transfer flavoprotein] + H(+) = 3-(methylsulfanyl)acryloyl-CoA + reduced [electron-transfer flavoprotein]</text>
        <dbReference type="Rhea" id="RHEA:52612"/>
        <dbReference type="Rhea" id="RHEA-COMP:10685"/>
        <dbReference type="Rhea" id="RHEA-COMP:10686"/>
        <dbReference type="ChEBI" id="CHEBI:15378"/>
        <dbReference type="ChEBI" id="CHEBI:57692"/>
        <dbReference type="ChEBI" id="CHEBI:58307"/>
        <dbReference type="ChEBI" id="CHEBI:82815"/>
        <dbReference type="ChEBI" id="CHEBI:84994"/>
        <dbReference type="EC" id="1.3.99.41"/>
    </reaction>
    <physiologicalReaction direction="left-to-right" evidence="6">
        <dbReference type="Rhea" id="RHEA:52613"/>
    </physiologicalReaction>
</comment>
<evidence type="ECO:0000256" key="6">
    <source>
        <dbReference type="ARBA" id="ARBA00051388"/>
    </source>
</evidence>
<keyword evidence="3 10" id="KW-0285">Flavoprotein</keyword>
<dbReference type="Pfam" id="PF02771">
    <property type="entry name" value="Acyl-CoA_dh_N"/>
    <property type="match status" value="1"/>
</dbReference>
<evidence type="ECO:0000256" key="7">
    <source>
        <dbReference type="ARBA" id="ARBA00058683"/>
    </source>
</evidence>
<feature type="domain" description="Acyl-CoA dehydrogenase/oxidase N-terminal" evidence="13">
    <location>
        <begin position="79"/>
        <end position="157"/>
    </location>
</feature>
<evidence type="ECO:0000256" key="1">
    <source>
        <dbReference type="ARBA" id="ARBA00001974"/>
    </source>
</evidence>
<dbReference type="InterPro" id="IPR009075">
    <property type="entry name" value="AcylCo_DH/oxidase_C"/>
</dbReference>
<keyword evidence="5 10" id="KW-0560">Oxidoreductase</keyword>
<dbReference type="Gene3D" id="1.20.140.10">
    <property type="entry name" value="Butyryl-CoA Dehydrogenase, subunit A, domain 3"/>
    <property type="match status" value="1"/>
</dbReference>
<feature type="domain" description="Acyl-CoA dehydrogenase/oxidase C-terminal" evidence="11">
    <location>
        <begin position="284"/>
        <end position="446"/>
    </location>
</feature>
<evidence type="ECO:0000313" key="15">
    <source>
        <dbReference type="EMBL" id="EWC42586.1"/>
    </source>
</evidence>
<dbReference type="FunFam" id="2.40.110.10:FF:000031">
    <property type="entry name" value="Acyl-CoA dehydrogenase, putative"/>
    <property type="match status" value="1"/>
</dbReference>
<dbReference type="InterPro" id="IPR025878">
    <property type="entry name" value="Acyl-CoA_dh-like_C_dom"/>
</dbReference>
<dbReference type="SUPFAM" id="SSF56645">
    <property type="entry name" value="Acyl-CoA dehydrogenase NM domain-like"/>
    <property type="match status" value="1"/>
</dbReference>
<name>A0A061JS65_STUST</name>
<dbReference type="InterPro" id="IPR009100">
    <property type="entry name" value="AcylCoA_DH/oxidase_NM_dom_sf"/>
</dbReference>
<dbReference type="GO" id="GO:0003995">
    <property type="term" value="F:acyl-CoA dehydrogenase activity"/>
    <property type="evidence" value="ECO:0007669"/>
    <property type="project" value="InterPro"/>
</dbReference>
<dbReference type="AlphaFoldDB" id="A0A061JS65"/>
<dbReference type="InterPro" id="IPR006091">
    <property type="entry name" value="Acyl-CoA_Oxase/DH_mid-dom"/>
</dbReference>
<dbReference type="InterPro" id="IPR046373">
    <property type="entry name" value="Acyl-CoA_Oxase/DH_mid-dom_sf"/>
</dbReference>
<sequence>MAEYVHPYRDTEFVLDEVLGFERLCAELGLADIQGDLAAAVLAEAGKLGTEVLAPLNAVGDRQGVRLTEQGVQEAPGFADAYRHFSEGGWCSLTASEAFGGQALPNVLGTAVSEIWHAANMSFALCPLLTQGAIEALAHHASPELQALYLPRLVSGEWTGTMNLTEPDAGSDLAAVKARAVPEGEHYRITGQKIFISWGDHQMTPNVIHLVLARLPDAPVGVKGISLFLVPKFLLNTAGEAGEPNDVRCVSLEHKLGIHGSPTCTMSFGEQGGAIGYLVGEPHAGLACMFTMMNHARQAVGLQGLAISERAWQDARAYARERLQGSHRDGSRYPIIRFPDVRRMLMQMKASTEAMRALALIASAELDCARHAPDEASARARQGRVDLYTPIIKGWLTELAQEVTSLAVQVHGGMGYVEETGVARHFRDARILPIYEGTSGIQAMDLVGRKTLANGGALLAELLDDIETTLGHLRQDACCSALATPLAEALTAARHARQHLLEGAANDPALPGSVAFNLMMLLGYLCGGWAMARSALAASSALAAGRGDPLFLEAKLITVRFYADHLLPRTGALLSSVLAGSHSTMALAEELF</sequence>
<feature type="domain" description="Acyl-CoA oxidase/dehydrogenase middle" evidence="12">
    <location>
        <begin position="162"/>
        <end position="268"/>
    </location>
</feature>
<dbReference type="RefSeq" id="WP_003294895.1">
    <property type="nucleotide sequence ID" value="NZ_KK020676.1"/>
</dbReference>
<proteinExistence type="inferred from homology"/>
<protein>
    <recommendedName>
        <fullName evidence="9">3-methylmercaptopropionyl-CoA dehydrogenase</fullName>
        <ecNumber evidence="8">1.3.99.41</ecNumber>
    </recommendedName>
</protein>
<evidence type="ECO:0000313" key="16">
    <source>
        <dbReference type="Proteomes" id="UP000026923"/>
    </source>
</evidence>
<dbReference type="SUPFAM" id="SSF47203">
    <property type="entry name" value="Acyl-CoA dehydrogenase C-terminal domain-like"/>
    <property type="match status" value="1"/>
</dbReference>
<gene>
    <name evidence="15" type="ORF">B597_004035</name>
</gene>
<comment type="similarity">
    <text evidence="2 10">Belongs to the acyl-CoA dehydrogenase family.</text>
</comment>
<dbReference type="eggNOG" id="COG1960">
    <property type="taxonomic scope" value="Bacteria"/>
</dbReference>
<keyword evidence="4 10" id="KW-0274">FAD</keyword>
<evidence type="ECO:0000256" key="5">
    <source>
        <dbReference type="ARBA" id="ARBA00023002"/>
    </source>
</evidence>
<dbReference type="PANTHER" id="PTHR42803">
    <property type="entry name" value="ACYL-COA DEHYDROGENASE"/>
    <property type="match status" value="1"/>
</dbReference>
<comment type="function">
    <text evidence="7">Involved in the assimilation of dimethylsulphoniopropionate (DMSP), an important compound in the fixation of carbon in marine phytoplankton, by mediating the conversion of 3-(methylthio)propanoyl-CoA (MMPA-CoA) to 3-(methylthio)acryloyl-CoA (MTA-CoA).</text>
</comment>
<comment type="cofactor">
    <cofactor evidence="1 10">
        <name>FAD</name>
        <dbReference type="ChEBI" id="CHEBI:57692"/>
    </cofactor>
</comment>
<dbReference type="InterPro" id="IPR037069">
    <property type="entry name" value="AcylCoA_DH/ox_N_sf"/>
</dbReference>
<evidence type="ECO:0000256" key="4">
    <source>
        <dbReference type="ARBA" id="ARBA00022827"/>
    </source>
</evidence>
<evidence type="ECO:0000256" key="3">
    <source>
        <dbReference type="ARBA" id="ARBA00022630"/>
    </source>
</evidence>
<evidence type="ECO:0000259" key="11">
    <source>
        <dbReference type="Pfam" id="PF00441"/>
    </source>
</evidence>
<dbReference type="Pfam" id="PF02770">
    <property type="entry name" value="Acyl-CoA_dh_M"/>
    <property type="match status" value="1"/>
</dbReference>
<dbReference type="OrthoDB" id="9764895at2"/>
<dbReference type="InterPro" id="IPR052166">
    <property type="entry name" value="Diverse_Acyl-CoA_DH"/>
</dbReference>
<dbReference type="GO" id="GO:0050660">
    <property type="term" value="F:flavin adenine dinucleotide binding"/>
    <property type="evidence" value="ECO:0007669"/>
    <property type="project" value="InterPro"/>
</dbReference>
<evidence type="ECO:0000256" key="10">
    <source>
        <dbReference type="RuleBase" id="RU362125"/>
    </source>
</evidence>
<dbReference type="PANTHER" id="PTHR42803:SF1">
    <property type="entry name" value="BROAD-SPECIFICITY LINEAR ACYL-COA DEHYDROGENASE FADE5"/>
    <property type="match status" value="1"/>
</dbReference>
<dbReference type="Proteomes" id="UP000026923">
    <property type="component" value="Unassembled WGS sequence"/>
</dbReference>
<evidence type="ECO:0000259" key="14">
    <source>
        <dbReference type="Pfam" id="PF12806"/>
    </source>
</evidence>
<evidence type="ECO:0000256" key="9">
    <source>
        <dbReference type="ARBA" id="ARBA00069043"/>
    </source>
</evidence>
<dbReference type="Gene3D" id="1.10.540.10">
    <property type="entry name" value="Acyl-CoA dehydrogenase/oxidase, N-terminal domain"/>
    <property type="match status" value="1"/>
</dbReference>
<evidence type="ECO:0000256" key="8">
    <source>
        <dbReference type="ARBA" id="ARBA00066694"/>
    </source>
</evidence>
<dbReference type="Gene3D" id="2.40.110.10">
    <property type="entry name" value="Butyryl-CoA Dehydrogenase, subunit A, domain 2"/>
    <property type="match status" value="1"/>
</dbReference>
<dbReference type="EC" id="1.3.99.41" evidence="8"/>
<accession>A0A061JS65</accession>
<dbReference type="PROSITE" id="PS00073">
    <property type="entry name" value="ACYL_COA_DH_2"/>
    <property type="match status" value="1"/>
</dbReference>